<evidence type="ECO:0000313" key="2">
    <source>
        <dbReference type="Proteomes" id="UP001635817"/>
    </source>
</evidence>
<organism evidence="1 2">
    <name type="scientific">Mycolicibacterium septicum</name>
    <dbReference type="NCBI Taxonomy" id="98668"/>
    <lineage>
        <taxon>Bacteria</taxon>
        <taxon>Bacillati</taxon>
        <taxon>Actinomycetota</taxon>
        <taxon>Actinomycetes</taxon>
        <taxon>Mycobacteriales</taxon>
        <taxon>Mycobacteriaceae</taxon>
        <taxon>Mycolicibacterium</taxon>
    </lineage>
</organism>
<dbReference type="EMBL" id="JBKBDE010000010">
    <property type="protein sequence ID" value="MFN6553756.1"/>
    <property type="molecule type" value="Genomic_DNA"/>
</dbReference>
<evidence type="ECO:0000313" key="1">
    <source>
        <dbReference type="EMBL" id="MFN6553756.1"/>
    </source>
</evidence>
<protein>
    <submittedName>
        <fullName evidence="1">Uncharacterized protein</fullName>
    </submittedName>
</protein>
<dbReference type="Proteomes" id="UP001635817">
    <property type="component" value="Unassembled WGS sequence"/>
</dbReference>
<name>A0ABW9M0E2_9MYCO</name>
<comment type="caution">
    <text evidence="1">The sequence shown here is derived from an EMBL/GenBank/DDBJ whole genome shotgun (WGS) entry which is preliminary data.</text>
</comment>
<accession>A0ABW9M0E2</accession>
<sequence length="182" mass="20940">MFDPETYNPFERYEPRREAHQRINQINSQVGWPAVLDWAEHDKNVEAMANAALVRLSELDSDPDAHGLALKLVYAHRDHAFITEPGLCAILAFDPTLAIPLAKLSEWQSVATKYVPKRYTTCDVQITHCCDENQAEGWLAIKTGEFVCVFKCCNGCREHFDMSPDERERFEKNGFSDEFDRR</sequence>
<gene>
    <name evidence="1" type="ORF">ACK4CP_25425</name>
</gene>
<proteinExistence type="predicted"/>
<keyword evidence="2" id="KW-1185">Reference proteome</keyword>
<reference evidence="1 2" key="1">
    <citation type="submission" date="2024-12" db="EMBL/GenBank/DDBJ databases">
        <title>The coexistence of Mycolicibacterium septicum and Mycolicibacterium nivoides in clinical samples.</title>
        <authorList>
            <person name="Wang C."/>
            <person name="Feng Y."/>
            <person name="Zong Z."/>
        </authorList>
    </citation>
    <scope>NUCLEOTIDE SEQUENCE [LARGE SCALE GENOMIC DNA]</scope>
    <source>
        <strain evidence="1 2">120310</strain>
    </source>
</reference>
<dbReference type="RefSeq" id="WP_409551978.1">
    <property type="nucleotide sequence ID" value="NZ_JBKBDE010000010.1"/>
</dbReference>